<evidence type="ECO:0000313" key="5">
    <source>
        <dbReference type="EMBL" id="KAK3955783.1"/>
    </source>
</evidence>
<feature type="domain" description="Yeast cell wall synthesis Kre9/Knh1-like N-terminal" evidence="4">
    <location>
        <begin position="23"/>
        <end position="113"/>
    </location>
</feature>
<dbReference type="PANTHER" id="PTHR35185:SF1">
    <property type="entry name" value="UPF0619 GPI-ANCHORED MEMBRANE PROTEIN C1322.10"/>
    <property type="match status" value="1"/>
</dbReference>
<accession>A0AAN6P305</accession>
<feature type="signal peptide" evidence="3">
    <location>
        <begin position="1"/>
        <end position="17"/>
    </location>
</feature>
<feature type="chain" id="PRO_5043039493" description="Yeast cell wall synthesis Kre9/Knh1-like N-terminal domain-containing protein" evidence="3">
    <location>
        <begin position="18"/>
        <end position="173"/>
    </location>
</feature>
<organism evidence="5 6">
    <name type="scientific">Pseudoneurospora amorphoporcata</name>
    <dbReference type="NCBI Taxonomy" id="241081"/>
    <lineage>
        <taxon>Eukaryota</taxon>
        <taxon>Fungi</taxon>
        <taxon>Dikarya</taxon>
        <taxon>Ascomycota</taxon>
        <taxon>Pezizomycotina</taxon>
        <taxon>Sordariomycetes</taxon>
        <taxon>Sordariomycetidae</taxon>
        <taxon>Sordariales</taxon>
        <taxon>Sordariaceae</taxon>
        <taxon>Pseudoneurospora</taxon>
    </lineage>
</organism>
<dbReference type="Pfam" id="PF10342">
    <property type="entry name" value="Kre9_KNH"/>
    <property type="match status" value="1"/>
</dbReference>
<keyword evidence="6" id="KW-1185">Reference proteome</keyword>
<protein>
    <recommendedName>
        <fullName evidence="4">Yeast cell wall synthesis Kre9/Knh1-like N-terminal domain-containing protein</fullName>
    </recommendedName>
</protein>
<evidence type="ECO:0000256" key="1">
    <source>
        <dbReference type="ARBA" id="ARBA00022729"/>
    </source>
</evidence>
<feature type="region of interest" description="Disordered" evidence="2">
    <location>
        <begin position="122"/>
        <end position="147"/>
    </location>
</feature>
<sequence>MKFMIATVAVFAATAAALKITEPKEKAQWDLSQTNTIKWDHVDSDPETFQLVLVNHKTGGEESFTIEDKVKTSDGEYKLTNFVAAPGATYSIKAYGTEKTNNGQLAESQTFNVTKSGVAATTTTGTATAKPTSSGTPASSSGAAPSETSNAATALGVTFGVAGPLAAVFALLF</sequence>
<dbReference type="InterPro" id="IPR018466">
    <property type="entry name" value="Kre9/Knh1-like_N"/>
</dbReference>
<evidence type="ECO:0000259" key="4">
    <source>
        <dbReference type="Pfam" id="PF10342"/>
    </source>
</evidence>
<dbReference type="AlphaFoldDB" id="A0AAN6P305"/>
<reference evidence="5" key="2">
    <citation type="submission" date="2023-06" db="EMBL/GenBank/DDBJ databases">
        <authorList>
            <consortium name="Lawrence Berkeley National Laboratory"/>
            <person name="Mondo S.J."/>
            <person name="Hensen N."/>
            <person name="Bonometti L."/>
            <person name="Westerberg I."/>
            <person name="Brannstrom I.O."/>
            <person name="Guillou S."/>
            <person name="Cros-Aarteil S."/>
            <person name="Calhoun S."/>
            <person name="Haridas S."/>
            <person name="Kuo A."/>
            <person name="Pangilinan J."/>
            <person name="Riley R."/>
            <person name="Labutti K."/>
            <person name="Andreopoulos B."/>
            <person name="Lipzen A."/>
            <person name="Chen C."/>
            <person name="Yanf M."/>
            <person name="Daum C."/>
            <person name="Ng V."/>
            <person name="Clum A."/>
            <person name="Steindorff A."/>
            <person name="Ohm R."/>
            <person name="Martin F."/>
            <person name="Silar P."/>
            <person name="Natvig D."/>
            <person name="Lalanne C."/>
            <person name="Gautier V."/>
            <person name="Ament-Velasquez S.L."/>
            <person name="Kruys A."/>
            <person name="Hutchinson M.I."/>
            <person name="Powell A.J."/>
            <person name="Barry K."/>
            <person name="Miller A.N."/>
            <person name="Grigoriev I.V."/>
            <person name="Debuchy R."/>
            <person name="Gladieux P."/>
            <person name="Thoren M.H."/>
            <person name="Johannesson H."/>
        </authorList>
    </citation>
    <scope>NUCLEOTIDE SEQUENCE</scope>
    <source>
        <strain evidence="5">CBS 626.80</strain>
    </source>
</reference>
<keyword evidence="1 3" id="KW-0732">Signal</keyword>
<dbReference type="EMBL" id="MU859072">
    <property type="protein sequence ID" value="KAK3955783.1"/>
    <property type="molecule type" value="Genomic_DNA"/>
</dbReference>
<reference evidence="5" key="1">
    <citation type="journal article" date="2023" name="Mol. Phylogenet. Evol.">
        <title>Genome-scale phylogeny and comparative genomics of the fungal order Sordariales.</title>
        <authorList>
            <person name="Hensen N."/>
            <person name="Bonometti L."/>
            <person name="Westerberg I."/>
            <person name="Brannstrom I.O."/>
            <person name="Guillou S."/>
            <person name="Cros-Aarteil S."/>
            <person name="Calhoun S."/>
            <person name="Haridas S."/>
            <person name="Kuo A."/>
            <person name="Mondo S."/>
            <person name="Pangilinan J."/>
            <person name="Riley R."/>
            <person name="LaButti K."/>
            <person name="Andreopoulos B."/>
            <person name="Lipzen A."/>
            <person name="Chen C."/>
            <person name="Yan M."/>
            <person name="Daum C."/>
            <person name="Ng V."/>
            <person name="Clum A."/>
            <person name="Steindorff A."/>
            <person name="Ohm R.A."/>
            <person name="Martin F."/>
            <person name="Silar P."/>
            <person name="Natvig D.O."/>
            <person name="Lalanne C."/>
            <person name="Gautier V."/>
            <person name="Ament-Velasquez S.L."/>
            <person name="Kruys A."/>
            <person name="Hutchinson M.I."/>
            <person name="Powell A.J."/>
            <person name="Barry K."/>
            <person name="Miller A.N."/>
            <person name="Grigoriev I.V."/>
            <person name="Debuchy R."/>
            <person name="Gladieux P."/>
            <person name="Hiltunen Thoren M."/>
            <person name="Johannesson H."/>
        </authorList>
    </citation>
    <scope>NUCLEOTIDE SEQUENCE</scope>
    <source>
        <strain evidence="5">CBS 626.80</strain>
    </source>
</reference>
<evidence type="ECO:0000256" key="3">
    <source>
        <dbReference type="SAM" id="SignalP"/>
    </source>
</evidence>
<evidence type="ECO:0000256" key="2">
    <source>
        <dbReference type="SAM" id="MobiDB-lite"/>
    </source>
</evidence>
<dbReference type="Proteomes" id="UP001303222">
    <property type="component" value="Unassembled WGS sequence"/>
</dbReference>
<feature type="compositionally biased region" description="Low complexity" evidence="2">
    <location>
        <begin position="122"/>
        <end position="146"/>
    </location>
</feature>
<name>A0AAN6P305_9PEZI</name>
<comment type="caution">
    <text evidence="5">The sequence shown here is derived from an EMBL/GenBank/DDBJ whole genome shotgun (WGS) entry which is preliminary data.</text>
</comment>
<proteinExistence type="predicted"/>
<dbReference type="InterPro" id="IPR052479">
    <property type="entry name" value="GPI-anchor_Adhesion_Reg"/>
</dbReference>
<evidence type="ECO:0000313" key="6">
    <source>
        <dbReference type="Proteomes" id="UP001303222"/>
    </source>
</evidence>
<dbReference type="PANTHER" id="PTHR35185">
    <property type="entry name" value="SERINE/THREONINE-RICH PROTEIN ADG2-RELATED"/>
    <property type="match status" value="1"/>
</dbReference>
<gene>
    <name evidence="5" type="ORF">QBC32DRAFT_332630</name>
</gene>